<sequence>MQWVCTLTMRKTSAFLRKVIWPSRSFIAILTDI</sequence>
<organism evidence="1">
    <name type="scientific">Anguilla anguilla</name>
    <name type="common">European freshwater eel</name>
    <name type="synonym">Muraena anguilla</name>
    <dbReference type="NCBI Taxonomy" id="7936"/>
    <lineage>
        <taxon>Eukaryota</taxon>
        <taxon>Metazoa</taxon>
        <taxon>Chordata</taxon>
        <taxon>Craniata</taxon>
        <taxon>Vertebrata</taxon>
        <taxon>Euteleostomi</taxon>
        <taxon>Actinopterygii</taxon>
        <taxon>Neopterygii</taxon>
        <taxon>Teleostei</taxon>
        <taxon>Anguilliformes</taxon>
        <taxon>Anguillidae</taxon>
        <taxon>Anguilla</taxon>
    </lineage>
</organism>
<dbReference type="AlphaFoldDB" id="A0A0E9S7P2"/>
<reference evidence="1" key="1">
    <citation type="submission" date="2014-11" db="EMBL/GenBank/DDBJ databases">
        <authorList>
            <person name="Amaro Gonzalez C."/>
        </authorList>
    </citation>
    <scope>NUCLEOTIDE SEQUENCE</scope>
</reference>
<reference evidence="1" key="2">
    <citation type="journal article" date="2015" name="Fish Shellfish Immunol.">
        <title>Early steps in the European eel (Anguilla anguilla)-Vibrio vulnificus interaction in the gills: Role of the RtxA13 toxin.</title>
        <authorList>
            <person name="Callol A."/>
            <person name="Pajuelo D."/>
            <person name="Ebbesson L."/>
            <person name="Teles M."/>
            <person name="MacKenzie S."/>
            <person name="Amaro C."/>
        </authorList>
    </citation>
    <scope>NUCLEOTIDE SEQUENCE</scope>
</reference>
<name>A0A0E9S7P2_ANGAN</name>
<dbReference type="EMBL" id="GBXM01071872">
    <property type="protein sequence ID" value="JAH36705.1"/>
    <property type="molecule type" value="Transcribed_RNA"/>
</dbReference>
<evidence type="ECO:0000313" key="1">
    <source>
        <dbReference type="EMBL" id="JAH36705.1"/>
    </source>
</evidence>
<accession>A0A0E9S7P2</accession>
<proteinExistence type="predicted"/>
<protein>
    <submittedName>
        <fullName evidence="1">Uncharacterized protein</fullName>
    </submittedName>
</protein>